<protein>
    <recommendedName>
        <fullName evidence="2">SLH domain-containing protein</fullName>
    </recommendedName>
</protein>
<evidence type="ECO:0000313" key="4">
    <source>
        <dbReference type="Proteomes" id="UP000289856"/>
    </source>
</evidence>
<feature type="domain" description="SLH" evidence="2">
    <location>
        <begin position="1018"/>
        <end position="1078"/>
    </location>
</feature>
<sequence length="1078" mass="118009">MNISKKVLQKLTMLMLVGMAFTVLLPLTANAYFAVHFNYNSTNQEVSGQVYTKDWNKVHVKITADDHSVTELRYSDGTSLSEFFYGYDDNNNIYKSLGFSKLNIASAPSSIQVSNDNGQNWLFTEKNENNYNGFFDDENVKLNGYRISATESYSSISESTATYVSPNTELFRFTPANDTLNNISHTDNLIALSFDFGADNLLNWSKLTGSDFVLKNTTNNSVISISGIRPAKDNQYNPYTATWTSKDSTRELIIETQTKLLLGNNYALVTSSLMDGNEIKRLSAGKYDLSLSIGSIVNNFDTDLNADTYYVKADNYHAFNQVTVVNQVPPTGPSTGGTPTVPEIVTDPPVIDSNASEVLSSGFYYYSSNQKLGGNIYTKDPNKLRVKITAKNNSITEVTSSSAQFFGTVYDDNNIMYKNVVFNGIPVAEAPLSIQVSENDGIDWISFTSTDNNFTYRNQNEKVRLGAYRISATQKYSSVSANTYVPANTELFRFTPADDTVNNILHTHNLNSIKIDFGADNSLNWGNITISDIILMDVTDNNRIIGLAGFTSERNNTFPDWVNPNLTRTMVIETQSYLVRNHEYVIKTSDSAQGNEIKLPPAGQYNLSLYVGLLFNNVVTVQATTNLHKFDNVTISDPTPPTPSTPPTGSFSFPATPPAVTTGSNGVTLTLGPDSVKTETNSDGKQNVTLSLNNDDLKNAFEALKNNQSASQTIIVNVDKKGDSTKVELPAGLLAESIKSSPETVISVKTDSGSFDLPIQSIDFEALAKKLGTDIAKLKLSISLNAPTSEQEKSVRLKAEAQGLSIINVLDFSVTAEAGGKTEEITSFGSTYVPRTIAITGQTDIKKLMAVIINSESGELQFIPAIQKNSNEIVIMAPHASLYAIAERKDKSFSDIQKHWAKSDIELLASRLLVNGTSADNFSPDKDVTRAEFTTLIARALGLEMVKTGTKFTDVSAKSYYAKAVEAAVLAGIVQGRSDTLFAPNATITREEMYVMVARAVAFAGKKIEISGKQKQLLDTFTDNSRISSWAQAAVAQSAEANIIRREANTQLKPQANATRADAVSSLKRLLEYVKFIN</sequence>
<dbReference type="EMBL" id="AP019400">
    <property type="protein sequence ID" value="BBI34939.1"/>
    <property type="molecule type" value="Genomic_DNA"/>
</dbReference>
<reference evidence="3 4" key="1">
    <citation type="submission" date="2019-01" db="EMBL/GenBank/DDBJ databases">
        <title>Complete genome sequence of Cohnella hallensis HS21 isolated from Korean fir (Abies koreana) rhizospheric soil.</title>
        <authorList>
            <person name="Jiang L."/>
            <person name="Kang S.W."/>
            <person name="Kim S."/>
            <person name="Jung J."/>
            <person name="Kim C.Y."/>
            <person name="Kim D.H."/>
            <person name="Kim S.W."/>
            <person name="Lee J."/>
        </authorList>
    </citation>
    <scope>NUCLEOTIDE SEQUENCE [LARGE SCALE GENOMIC DNA]</scope>
    <source>
        <strain evidence="3 4">HS21</strain>
    </source>
</reference>
<feature type="domain" description="SLH" evidence="2">
    <location>
        <begin position="888"/>
        <end position="951"/>
    </location>
</feature>
<accession>A0A3T1DA47</accession>
<evidence type="ECO:0000256" key="1">
    <source>
        <dbReference type="SAM" id="MobiDB-lite"/>
    </source>
</evidence>
<evidence type="ECO:0000259" key="2">
    <source>
        <dbReference type="PROSITE" id="PS51272"/>
    </source>
</evidence>
<name>A0A3T1DA47_9BACL</name>
<dbReference type="PROSITE" id="PS51272">
    <property type="entry name" value="SLH"/>
    <property type="match status" value="3"/>
</dbReference>
<proteinExistence type="predicted"/>
<feature type="domain" description="SLH" evidence="2">
    <location>
        <begin position="952"/>
        <end position="1011"/>
    </location>
</feature>
<dbReference type="InterPro" id="IPR001119">
    <property type="entry name" value="SLH_dom"/>
</dbReference>
<organism evidence="3 4">
    <name type="scientific">Cohnella abietis</name>
    <dbReference type="NCBI Taxonomy" id="2507935"/>
    <lineage>
        <taxon>Bacteria</taxon>
        <taxon>Bacillati</taxon>
        <taxon>Bacillota</taxon>
        <taxon>Bacilli</taxon>
        <taxon>Bacillales</taxon>
        <taxon>Paenibacillaceae</taxon>
        <taxon>Cohnella</taxon>
    </lineage>
</organism>
<dbReference type="KEGG" id="cohn:KCTCHS21_43380"/>
<dbReference type="Proteomes" id="UP000289856">
    <property type="component" value="Chromosome"/>
</dbReference>
<feature type="region of interest" description="Disordered" evidence="1">
    <location>
        <begin position="632"/>
        <end position="666"/>
    </location>
</feature>
<gene>
    <name evidence="3" type="ORF">KCTCHS21_43380</name>
</gene>
<dbReference type="Pfam" id="PF00395">
    <property type="entry name" value="SLH"/>
    <property type="match status" value="3"/>
</dbReference>
<dbReference type="RefSeq" id="WP_162309358.1">
    <property type="nucleotide sequence ID" value="NZ_AP019400.1"/>
</dbReference>
<dbReference type="AlphaFoldDB" id="A0A3T1DA47"/>
<evidence type="ECO:0000313" key="3">
    <source>
        <dbReference type="EMBL" id="BBI34939.1"/>
    </source>
</evidence>
<keyword evidence="4" id="KW-1185">Reference proteome</keyword>